<proteinExistence type="predicted"/>
<keyword evidence="2" id="KW-0472">Membrane</keyword>
<feature type="compositionally biased region" description="Acidic residues" evidence="1">
    <location>
        <begin position="161"/>
        <end position="172"/>
    </location>
</feature>
<evidence type="ECO:0000313" key="4">
    <source>
        <dbReference type="Proteomes" id="UP000604046"/>
    </source>
</evidence>
<dbReference type="EMBL" id="CAJNDS010002066">
    <property type="protein sequence ID" value="CAE7301239.1"/>
    <property type="molecule type" value="Genomic_DNA"/>
</dbReference>
<feature type="compositionally biased region" description="Basic residues" evidence="1">
    <location>
        <begin position="213"/>
        <end position="222"/>
    </location>
</feature>
<sequence>MERKRLRKAFVVWRRKLTWVLIGDAIMGVKERCAVFAWNCFLFLASWWLFSFHVFELLQAILVAIVLMIVSSPVRGMDPQMLWGQLPSQEDLKTFLPSEAVAELHLQKAWARLCEWLALVEAALDALHQTPSEVEKLRAAGFQAYLADVKGRYDAWRSVVADEEEEPEEQEEEHANDARRKKSAAIANKIRGIKAERESAANAASIDNASSVRRLKGRRRPK</sequence>
<feature type="compositionally biased region" description="Low complexity" evidence="1">
    <location>
        <begin position="200"/>
        <end position="211"/>
    </location>
</feature>
<dbReference type="AlphaFoldDB" id="A0A812NA62"/>
<evidence type="ECO:0000256" key="2">
    <source>
        <dbReference type="SAM" id="Phobius"/>
    </source>
</evidence>
<evidence type="ECO:0000313" key="3">
    <source>
        <dbReference type="EMBL" id="CAE7301239.1"/>
    </source>
</evidence>
<keyword evidence="4" id="KW-1185">Reference proteome</keyword>
<name>A0A812NA62_9DINO</name>
<gene>
    <name evidence="3" type="ORF">SNAT2548_LOCUS15847</name>
</gene>
<reference evidence="3" key="1">
    <citation type="submission" date="2021-02" db="EMBL/GenBank/DDBJ databases">
        <authorList>
            <person name="Dougan E. K."/>
            <person name="Rhodes N."/>
            <person name="Thang M."/>
            <person name="Chan C."/>
        </authorList>
    </citation>
    <scope>NUCLEOTIDE SEQUENCE</scope>
</reference>
<keyword evidence="2" id="KW-0812">Transmembrane</keyword>
<evidence type="ECO:0000256" key="1">
    <source>
        <dbReference type="SAM" id="MobiDB-lite"/>
    </source>
</evidence>
<feature type="transmembrane region" description="Helical" evidence="2">
    <location>
        <begin position="33"/>
        <end position="51"/>
    </location>
</feature>
<dbReference type="Proteomes" id="UP000604046">
    <property type="component" value="Unassembled WGS sequence"/>
</dbReference>
<protein>
    <submittedName>
        <fullName evidence="3">Uncharacterized protein</fullName>
    </submittedName>
</protein>
<feature type="region of interest" description="Disordered" evidence="1">
    <location>
        <begin position="161"/>
        <end position="183"/>
    </location>
</feature>
<organism evidence="3 4">
    <name type="scientific">Symbiodinium natans</name>
    <dbReference type="NCBI Taxonomy" id="878477"/>
    <lineage>
        <taxon>Eukaryota</taxon>
        <taxon>Sar</taxon>
        <taxon>Alveolata</taxon>
        <taxon>Dinophyceae</taxon>
        <taxon>Suessiales</taxon>
        <taxon>Symbiodiniaceae</taxon>
        <taxon>Symbiodinium</taxon>
    </lineage>
</organism>
<keyword evidence="2" id="KW-1133">Transmembrane helix</keyword>
<dbReference type="OrthoDB" id="10664680at2759"/>
<comment type="caution">
    <text evidence="3">The sequence shown here is derived from an EMBL/GenBank/DDBJ whole genome shotgun (WGS) entry which is preliminary data.</text>
</comment>
<feature type="region of interest" description="Disordered" evidence="1">
    <location>
        <begin position="197"/>
        <end position="222"/>
    </location>
</feature>
<feature type="transmembrane region" description="Helical" evidence="2">
    <location>
        <begin position="57"/>
        <end position="74"/>
    </location>
</feature>
<accession>A0A812NA62</accession>